<dbReference type="PATRIC" id="fig|634498.28.peg.1151"/>
<dbReference type="Proteomes" id="UP000008680">
    <property type="component" value="Chromosome"/>
</dbReference>
<feature type="domain" description="Putative zinc-ribbon" evidence="2">
    <location>
        <begin position="713"/>
        <end position="737"/>
    </location>
</feature>
<organism evidence="3 4">
    <name type="scientific">Methanobrevibacter ruminantium (strain ATCC 35063 / DSM 1093 / JCM 13430 / OCM 146 / M1)</name>
    <name type="common">Methanobacterium ruminantium</name>
    <dbReference type="NCBI Taxonomy" id="634498"/>
    <lineage>
        <taxon>Archaea</taxon>
        <taxon>Methanobacteriati</taxon>
        <taxon>Methanobacteriota</taxon>
        <taxon>Methanomada group</taxon>
        <taxon>Methanobacteria</taxon>
        <taxon>Methanobacteriales</taxon>
        <taxon>Methanobacteriaceae</taxon>
        <taxon>Methanobrevibacter</taxon>
    </lineage>
</organism>
<keyword evidence="4" id="KW-1185">Reference proteome</keyword>
<name>D3E389_METRM</name>
<protein>
    <recommendedName>
        <fullName evidence="2">Putative zinc-ribbon domain-containing protein</fullName>
    </recommendedName>
</protein>
<feature type="compositionally biased region" description="Basic and acidic residues" evidence="1">
    <location>
        <begin position="520"/>
        <end position="531"/>
    </location>
</feature>
<dbReference type="RefSeq" id="WP_012955950.1">
    <property type="nucleotide sequence ID" value="NC_013790.1"/>
</dbReference>
<evidence type="ECO:0000256" key="1">
    <source>
        <dbReference type="SAM" id="MobiDB-lite"/>
    </source>
</evidence>
<dbReference type="AlphaFoldDB" id="D3E389"/>
<dbReference type="KEGG" id="mru:mru_1150"/>
<dbReference type="HOGENOM" id="CLU_373261_0_0_2"/>
<reference evidence="3 4" key="1">
    <citation type="journal article" date="2010" name="PLoS ONE">
        <title>The genome sequence of the rumen methanogen Methanobrevibacter ruminantium reveals new possibilities for controlling ruminant methane emissions.</title>
        <authorList>
            <person name="Leahy S.C."/>
            <person name="Kelly W.J."/>
            <person name="Altermann E."/>
            <person name="Ronimus R.S."/>
            <person name="Yeoman C.J."/>
            <person name="Pacheco D.M."/>
            <person name="Li D."/>
            <person name="Kong Z."/>
            <person name="McTavish S."/>
            <person name="Sang C."/>
            <person name="Lambie S.C."/>
            <person name="Janssen P.H."/>
            <person name="Dey D."/>
            <person name="Attwood G.T."/>
        </authorList>
    </citation>
    <scope>NUCLEOTIDE SEQUENCE [LARGE SCALE GENOMIC DNA]</scope>
    <source>
        <strain evidence="4">ATCC 35063 / DSM 1093 / JCM 13430 / OCM 146 / M1</strain>
    </source>
</reference>
<evidence type="ECO:0000313" key="3">
    <source>
        <dbReference type="EMBL" id="ADC47000.1"/>
    </source>
</evidence>
<dbReference type="InterPro" id="IPR059113">
    <property type="entry name" value="Znf_ribbon"/>
</dbReference>
<accession>D3E389</accession>
<proteinExistence type="predicted"/>
<dbReference type="EMBL" id="CP001719">
    <property type="protein sequence ID" value="ADC47000.1"/>
    <property type="molecule type" value="Genomic_DNA"/>
</dbReference>
<evidence type="ECO:0000313" key="4">
    <source>
        <dbReference type="Proteomes" id="UP000008680"/>
    </source>
</evidence>
<dbReference type="eggNOG" id="arCOG01917">
    <property type="taxonomic scope" value="Archaea"/>
</dbReference>
<gene>
    <name evidence="3" type="ordered locus">mru_1150</name>
</gene>
<dbReference type="STRING" id="634498.mru_1150"/>
<dbReference type="GeneID" id="8770801"/>
<sequence length="744" mass="86763">MEDDNLEFNELLNDLEPHIFNFILDNLSEVPSDLSKKEQIEFITSNYSQDTIDDLIDEYNTFEIEATETLDSLEDDIFGLVAMGLDVPEDDKEEQISYIITNYSKDKIEYAIYEAELKREIIAELEELDDEYFNLIVCHFNLSDEIGERETLINCIFDNYSISQMKTAIEIADKKMVFYNDMLGFDDDVFSFICFNYSSLDYNNLKALENKESRKDKAYYLISNYSPTELHQKASEFFAKIDLFNSLDSLDEVLFRILIKNMNAYSFFLDRLDIIYNLMINYSDYIIYIEMDKARESFKTYDELRNLEDIKLLFLANYLNAPEEMIENWIKVSDFDNNIFKDYDVNPKNHIISFYIDDEEEEKEEEPKVKRNNLFGINYFDINPLELSPKEEIAYYIYKNKSEEDIIEGLNSFPNVIVDSDGNLVEGMNDSISNSNLNNPADSDINDIDDSDNKESDNISSNDDSTVKVNIEGADDGKSDEVEVKISDDEDSDSTENLDESDKDSNSSEDLEETQASQAPEKDSSRPEVSKEEFTKMLNELDGDVFKILTKKLAIVENNKVSIIDHIVSNYNYYEIEDRIKLISFKKDHYVRLDALDDATFNIFLKEFSTVPNSFNRFEKIDYIINNYSYGYIESRLEMVLDDIREIKRSLADDDVFFEIATYFKLPLHATKEEQIDHLLINYDLIRVRKRIAFYEGKLHVEGLIRGIVDKNKIECPYCGAKIRKDAKYCTNCGEKLSININID</sequence>
<feature type="compositionally biased region" description="Basic and acidic residues" evidence="1">
    <location>
        <begin position="475"/>
        <end position="487"/>
    </location>
</feature>
<evidence type="ECO:0000259" key="2">
    <source>
        <dbReference type="Pfam" id="PF13248"/>
    </source>
</evidence>
<dbReference type="Pfam" id="PF13248">
    <property type="entry name" value="Zn_ribbon_3"/>
    <property type="match status" value="1"/>
</dbReference>
<dbReference type="eggNOG" id="arCOG07556">
    <property type="taxonomic scope" value="Archaea"/>
</dbReference>
<feature type="compositionally biased region" description="Acidic residues" evidence="1">
    <location>
        <begin position="488"/>
        <end position="513"/>
    </location>
</feature>
<feature type="region of interest" description="Disordered" evidence="1">
    <location>
        <begin position="429"/>
        <end position="531"/>
    </location>
</feature>